<accession>A0A8R1YJK3</accession>
<accession>A0A2A6CMT5</accession>
<dbReference type="Proteomes" id="UP000005239">
    <property type="component" value="Unassembled WGS sequence"/>
</dbReference>
<evidence type="ECO:0000313" key="1">
    <source>
        <dbReference type="EnsemblMetazoa" id="PPA33117.1"/>
    </source>
</evidence>
<reference evidence="1" key="2">
    <citation type="submission" date="2022-06" db="UniProtKB">
        <authorList>
            <consortium name="EnsemblMetazoa"/>
        </authorList>
    </citation>
    <scope>IDENTIFICATION</scope>
    <source>
        <strain evidence="1">PS312</strain>
    </source>
</reference>
<organism evidence="1 2">
    <name type="scientific">Pristionchus pacificus</name>
    <name type="common">Parasitic nematode worm</name>
    <dbReference type="NCBI Taxonomy" id="54126"/>
    <lineage>
        <taxon>Eukaryota</taxon>
        <taxon>Metazoa</taxon>
        <taxon>Ecdysozoa</taxon>
        <taxon>Nematoda</taxon>
        <taxon>Chromadorea</taxon>
        <taxon>Rhabditida</taxon>
        <taxon>Rhabditina</taxon>
        <taxon>Diplogasteromorpha</taxon>
        <taxon>Diplogasteroidea</taxon>
        <taxon>Neodiplogasteridae</taxon>
        <taxon>Pristionchus</taxon>
    </lineage>
</organism>
<gene>
    <name evidence="1" type="primary">WBGene00205977</name>
</gene>
<dbReference type="EnsemblMetazoa" id="PPA33117.1">
    <property type="protein sequence ID" value="PPA33117.1"/>
    <property type="gene ID" value="WBGene00205977"/>
</dbReference>
<dbReference type="AlphaFoldDB" id="A0A2A6CMT5"/>
<name>A0A2A6CMT5_PRIPA</name>
<reference evidence="2" key="1">
    <citation type="journal article" date="2008" name="Nat. Genet.">
        <title>The Pristionchus pacificus genome provides a unique perspective on nematode lifestyle and parasitism.</title>
        <authorList>
            <person name="Dieterich C."/>
            <person name="Clifton S.W."/>
            <person name="Schuster L.N."/>
            <person name="Chinwalla A."/>
            <person name="Delehaunty K."/>
            <person name="Dinkelacker I."/>
            <person name="Fulton L."/>
            <person name="Fulton R."/>
            <person name="Godfrey J."/>
            <person name="Minx P."/>
            <person name="Mitreva M."/>
            <person name="Roeseler W."/>
            <person name="Tian H."/>
            <person name="Witte H."/>
            <person name="Yang S.P."/>
            <person name="Wilson R.K."/>
            <person name="Sommer R.J."/>
        </authorList>
    </citation>
    <scope>NUCLEOTIDE SEQUENCE [LARGE SCALE GENOMIC DNA]</scope>
    <source>
        <strain evidence="2">PS312</strain>
    </source>
</reference>
<proteinExistence type="predicted"/>
<evidence type="ECO:0000313" key="2">
    <source>
        <dbReference type="Proteomes" id="UP000005239"/>
    </source>
</evidence>
<sequence length="67" mass="7419">MRYWLALVLFLGIAAVVLTMDNETASGTAHVPLDKEVEKEDKEKRMEEKKNELAACSLITAGPDVLD</sequence>
<protein>
    <submittedName>
        <fullName evidence="1">Uncharacterized protein</fullName>
    </submittedName>
</protein>
<keyword evidence="2" id="KW-1185">Reference proteome</keyword>